<accession>A0AAX6MHC2</accession>
<dbReference type="Proteomes" id="UP001369815">
    <property type="component" value="Unassembled WGS sequence"/>
</dbReference>
<proteinExistence type="predicted"/>
<organism evidence="1 2">
    <name type="scientific">Daldinia eschscholtzii</name>
    <dbReference type="NCBI Taxonomy" id="292717"/>
    <lineage>
        <taxon>Eukaryota</taxon>
        <taxon>Fungi</taxon>
        <taxon>Dikarya</taxon>
        <taxon>Ascomycota</taxon>
        <taxon>Pezizomycotina</taxon>
        <taxon>Sordariomycetes</taxon>
        <taxon>Xylariomycetidae</taxon>
        <taxon>Xylariales</taxon>
        <taxon>Hypoxylaceae</taxon>
        <taxon>Daldinia</taxon>
    </lineage>
</organism>
<reference evidence="1 2" key="1">
    <citation type="journal article" date="2024" name="Front Chem Biol">
        <title>Unveiling the potential of Daldinia eschscholtzii MFLUCC 19-0629 through bioactivity and bioinformatics studies for enhanced sustainable agriculture production.</title>
        <authorList>
            <person name="Brooks S."/>
            <person name="Weaver J.A."/>
            <person name="Klomchit A."/>
            <person name="Alharthi S.A."/>
            <person name="Onlamun T."/>
            <person name="Nurani R."/>
            <person name="Vong T.K."/>
            <person name="Alberti F."/>
            <person name="Greco C."/>
        </authorList>
    </citation>
    <scope>NUCLEOTIDE SEQUENCE [LARGE SCALE GENOMIC DNA]</scope>
    <source>
        <strain evidence="1">MFLUCC 19-0629</strain>
    </source>
</reference>
<dbReference type="InterPro" id="IPR038883">
    <property type="entry name" value="AN11006-like"/>
</dbReference>
<evidence type="ECO:0008006" key="3">
    <source>
        <dbReference type="Google" id="ProtNLM"/>
    </source>
</evidence>
<dbReference type="EMBL" id="JBANMG010000006">
    <property type="protein sequence ID" value="KAK6952019.1"/>
    <property type="molecule type" value="Genomic_DNA"/>
</dbReference>
<dbReference type="AlphaFoldDB" id="A0AAX6MHC2"/>
<sequence>MDLVNNSDRPCWSLAHSKGDAKPGKRVDLISPIMPSLEITQHSMTENSYEEDREETEPSLFLALPTEIRLEIFRHLLVLPADAPPPSQNTYYQLGQHRALLYPAILCTNRQLHAEALPLLYGKNTFLAHNTLLTTLPRLRRIYDPVLSARLAGLITRFYVRVRLDAEPGYDREQAAEQLSNKEEVVLEAWQAVWRGSGPDALRLFEDVRGVRRASVKGSVGGFEDYAKWLERAMMREPGIKVEPFSWDAGREPEETW</sequence>
<dbReference type="PANTHER" id="PTHR42085:SF4">
    <property type="entry name" value="F-BOX DOMAIN-CONTAINING PROTEIN"/>
    <property type="match status" value="1"/>
</dbReference>
<gene>
    <name evidence="1" type="ORF">Daesc_006545</name>
</gene>
<evidence type="ECO:0000313" key="2">
    <source>
        <dbReference type="Proteomes" id="UP001369815"/>
    </source>
</evidence>
<evidence type="ECO:0000313" key="1">
    <source>
        <dbReference type="EMBL" id="KAK6952019.1"/>
    </source>
</evidence>
<comment type="caution">
    <text evidence="1">The sequence shown here is derived from an EMBL/GenBank/DDBJ whole genome shotgun (WGS) entry which is preliminary data.</text>
</comment>
<dbReference type="PANTHER" id="PTHR42085">
    <property type="entry name" value="F-BOX DOMAIN-CONTAINING PROTEIN"/>
    <property type="match status" value="1"/>
</dbReference>
<keyword evidence="2" id="KW-1185">Reference proteome</keyword>
<name>A0AAX6MHC2_9PEZI</name>
<protein>
    <recommendedName>
        <fullName evidence="3">F-box domain-containing protein</fullName>
    </recommendedName>
</protein>